<dbReference type="EMBL" id="LSBI01000008">
    <property type="protein sequence ID" value="OAQ82768.1"/>
    <property type="molecule type" value="Genomic_DNA"/>
</dbReference>
<evidence type="ECO:0000313" key="3">
    <source>
        <dbReference type="Proteomes" id="UP000078340"/>
    </source>
</evidence>
<feature type="compositionally biased region" description="Basic and acidic residues" evidence="1">
    <location>
        <begin position="249"/>
        <end position="261"/>
    </location>
</feature>
<feature type="compositionally biased region" description="Basic and acidic residues" evidence="1">
    <location>
        <begin position="23"/>
        <end position="32"/>
    </location>
</feature>
<protein>
    <submittedName>
        <fullName evidence="2">Uncharacterized protein</fullName>
    </submittedName>
</protein>
<organism evidence="2 3">
    <name type="scientific">Purpureocillium lilacinum</name>
    <name type="common">Paecilomyces lilacinus</name>
    <dbReference type="NCBI Taxonomy" id="33203"/>
    <lineage>
        <taxon>Eukaryota</taxon>
        <taxon>Fungi</taxon>
        <taxon>Dikarya</taxon>
        <taxon>Ascomycota</taxon>
        <taxon>Pezizomycotina</taxon>
        <taxon>Sordariomycetes</taxon>
        <taxon>Hypocreomycetidae</taxon>
        <taxon>Hypocreales</taxon>
        <taxon>Ophiocordycipitaceae</taxon>
        <taxon>Purpureocillium</taxon>
    </lineage>
</organism>
<name>A0A179GZ89_PURLI</name>
<feature type="compositionally biased region" description="Low complexity" evidence="1">
    <location>
        <begin position="163"/>
        <end position="181"/>
    </location>
</feature>
<dbReference type="Proteomes" id="UP000078340">
    <property type="component" value="Unassembled WGS sequence"/>
</dbReference>
<dbReference type="AlphaFoldDB" id="A0A179GZ89"/>
<gene>
    <name evidence="2" type="ORF">VFPFJ_08571</name>
</gene>
<comment type="caution">
    <text evidence="2">The sequence shown here is derived from an EMBL/GenBank/DDBJ whole genome shotgun (WGS) entry which is preliminary data.</text>
</comment>
<proteinExistence type="predicted"/>
<feature type="region of interest" description="Disordered" evidence="1">
    <location>
        <begin position="161"/>
        <end position="313"/>
    </location>
</feature>
<accession>A0A179GZ89</accession>
<feature type="region of interest" description="Disordered" evidence="1">
    <location>
        <begin position="1"/>
        <end position="70"/>
    </location>
</feature>
<evidence type="ECO:0000313" key="2">
    <source>
        <dbReference type="EMBL" id="OAQ82768.1"/>
    </source>
</evidence>
<reference evidence="2 3" key="1">
    <citation type="submission" date="2016-02" db="EMBL/GenBank/DDBJ databases">
        <title>Biosynthesis of antibiotic leucinostatins and their inhibition on Phytophthora in bio-control Purpureocillium lilacinum.</title>
        <authorList>
            <person name="Wang G."/>
            <person name="Liu Z."/>
            <person name="Lin R."/>
            <person name="Li E."/>
            <person name="Mao Z."/>
            <person name="Ling J."/>
            <person name="Yin W."/>
            <person name="Xie B."/>
        </authorList>
    </citation>
    <scope>NUCLEOTIDE SEQUENCE [LARGE SCALE GENOMIC DNA]</scope>
    <source>
        <strain evidence="2">PLFJ-1</strain>
    </source>
</reference>
<evidence type="ECO:0000256" key="1">
    <source>
        <dbReference type="SAM" id="MobiDB-lite"/>
    </source>
</evidence>
<sequence length="313" mass="34000">MAGSWPAEEPGRKRWAPTFPASRDMRQDETGRKSKLQVLCEYVHKGTQQQRRPDGGDAGAAGRAVPERHGRRDICRQWDGTIPKPDDGRVGARMVVEGGRADRQQMRNGHSGRIVSRACTQVTCLLFSPARRDTRRSDRISIPGRSSWGTRCHPFAVAGYGHRPPGGWAGAAGWPGQARPRPSGEEEEQEEKGKGEGGSGGRTRLYPGLASPFPITASPPGGGRGETRAVRSPARGQGRRGGGGDGGGDVDKRRDPTEDRGQQPTMEGHAQATSTSEGREHHWDRRRRRRASLLGRPASDKVGKARPVLARLL</sequence>